<reference evidence="4" key="2">
    <citation type="submission" date="2024-07" db="EMBL/GenBank/DDBJ databases">
        <title>Two chromosome-level genome assemblies of Korean endemic species Abeliophyllum distichum and Forsythia ovata (Oleaceae).</title>
        <authorList>
            <person name="Jang H."/>
        </authorList>
    </citation>
    <scope>NUCLEOTIDE SEQUENCE [LARGE SCALE GENOMIC DNA]</scope>
</reference>
<accession>A0ABD1RVK9</accession>
<dbReference type="EMBL" id="JBFOLK010000001">
    <property type="protein sequence ID" value="KAL2539634.1"/>
    <property type="molecule type" value="Genomic_DNA"/>
</dbReference>
<organism evidence="2 4">
    <name type="scientific">Abeliophyllum distichum</name>
    <dbReference type="NCBI Taxonomy" id="126358"/>
    <lineage>
        <taxon>Eukaryota</taxon>
        <taxon>Viridiplantae</taxon>
        <taxon>Streptophyta</taxon>
        <taxon>Embryophyta</taxon>
        <taxon>Tracheophyta</taxon>
        <taxon>Spermatophyta</taxon>
        <taxon>Magnoliopsida</taxon>
        <taxon>eudicotyledons</taxon>
        <taxon>Gunneridae</taxon>
        <taxon>Pentapetalae</taxon>
        <taxon>asterids</taxon>
        <taxon>lamiids</taxon>
        <taxon>Lamiales</taxon>
        <taxon>Oleaceae</taxon>
        <taxon>Forsythieae</taxon>
        <taxon>Abeliophyllum</taxon>
    </lineage>
</organism>
<reference evidence="2" key="1">
    <citation type="submission" date="2024-07" db="EMBL/GenBank/DDBJ databases">
        <title>Two chromosome-level genome assemblies of Korean endemic species Abeliophyllum distichum and Forsythia ovata (Oleaceae).</title>
        <authorList>
            <person name="Mun J.H."/>
        </authorList>
    </citation>
    <scope>NUCLEOTIDE SEQUENCE</scope>
    <source>
        <strain evidence="2">KNKB198505000391</strain>
        <tissue evidence="2">Leaf</tissue>
    </source>
</reference>
<proteinExistence type="predicted"/>
<keyword evidence="4" id="KW-1185">Reference proteome</keyword>
<evidence type="ECO:0000313" key="2">
    <source>
        <dbReference type="EMBL" id="KAL2492343.1"/>
    </source>
</evidence>
<evidence type="ECO:0000313" key="3">
    <source>
        <dbReference type="EMBL" id="KAL2539634.1"/>
    </source>
</evidence>
<evidence type="ECO:0000256" key="1">
    <source>
        <dbReference type="SAM" id="MobiDB-lite"/>
    </source>
</evidence>
<dbReference type="AlphaFoldDB" id="A0ABD1RVK9"/>
<protein>
    <submittedName>
        <fullName evidence="2">Uncharacterized protein</fullName>
    </submittedName>
</protein>
<sequence>MDTATACFHTHRVSLFLNIQKAFDLNVLMMEAIQQFDLKSDEAEKKGLSKTVVHLSKNTDAPQLELPKNDGIMSSEDSSEEESEDVKMDIVEESEEEVDSLGCCSCFSFNLFKGIIGSRKLGNRPAAKHVEIPPPKRQTGMIGSHNKLASGPDVMHVTIVGAETMVEEAMTGAATVANYVQLPPWLVQEQSDQTCT</sequence>
<dbReference type="EMBL" id="JBFOLK010000008">
    <property type="protein sequence ID" value="KAL2492343.1"/>
    <property type="molecule type" value="Genomic_DNA"/>
</dbReference>
<dbReference type="Proteomes" id="UP001604336">
    <property type="component" value="Unassembled WGS sequence"/>
</dbReference>
<name>A0ABD1RVK9_9LAMI</name>
<evidence type="ECO:0000313" key="4">
    <source>
        <dbReference type="Proteomes" id="UP001604336"/>
    </source>
</evidence>
<gene>
    <name evidence="3" type="ORF">Adt_00612</name>
    <name evidence="2" type="ORF">Adt_27971</name>
</gene>
<feature type="region of interest" description="Disordered" evidence="1">
    <location>
        <begin position="59"/>
        <end position="85"/>
    </location>
</feature>
<comment type="caution">
    <text evidence="2">The sequence shown here is derived from an EMBL/GenBank/DDBJ whole genome shotgun (WGS) entry which is preliminary data.</text>
</comment>